<comment type="caution">
    <text evidence="2">The sequence shown here is derived from an EMBL/GenBank/DDBJ whole genome shotgun (WGS) entry which is preliminary data.</text>
</comment>
<dbReference type="OMA" id="QSHPMVQ"/>
<dbReference type="EMBL" id="CM004395">
    <property type="protein sequence ID" value="OAY41406.1"/>
    <property type="molecule type" value="Genomic_DNA"/>
</dbReference>
<evidence type="ECO:0000313" key="3">
    <source>
        <dbReference type="Proteomes" id="UP000091857"/>
    </source>
</evidence>
<gene>
    <name evidence="2" type="ORF">MANES_09G099100v8</name>
</gene>
<proteinExistence type="predicted"/>
<keyword evidence="3" id="KW-1185">Reference proteome</keyword>
<evidence type="ECO:0000313" key="2">
    <source>
        <dbReference type="EMBL" id="OAY41406.1"/>
    </source>
</evidence>
<dbReference type="STRING" id="3983.A0A2C9VB56"/>
<name>A0A2C9VB56_MANES</name>
<dbReference type="OrthoDB" id="747893at2759"/>
<reference evidence="3" key="1">
    <citation type="journal article" date="2016" name="Nat. Biotechnol.">
        <title>Sequencing wild and cultivated cassava and related species reveals extensive interspecific hybridization and genetic diversity.</title>
        <authorList>
            <person name="Bredeson J.V."/>
            <person name="Lyons J.B."/>
            <person name="Prochnik S.E."/>
            <person name="Wu G.A."/>
            <person name="Ha C.M."/>
            <person name="Edsinger-Gonzales E."/>
            <person name="Grimwood J."/>
            <person name="Schmutz J."/>
            <person name="Rabbi I.Y."/>
            <person name="Egesi C."/>
            <person name="Nauluvula P."/>
            <person name="Lebot V."/>
            <person name="Ndunguru J."/>
            <person name="Mkamilo G."/>
            <person name="Bart R.S."/>
            <person name="Setter T.L."/>
            <person name="Gleadow R.M."/>
            <person name="Kulakow P."/>
            <person name="Ferguson M.E."/>
            <person name="Rounsley S."/>
            <person name="Rokhsar D.S."/>
        </authorList>
    </citation>
    <scope>NUCLEOTIDE SEQUENCE [LARGE SCALE GENOMIC DNA]</scope>
    <source>
        <strain evidence="3">cv. AM560-2</strain>
    </source>
</reference>
<dbReference type="Proteomes" id="UP000091857">
    <property type="component" value="Chromosome 9"/>
</dbReference>
<sequence>MAESFHDGEFWLPPQFLTDDDIFMDKKNNTLANNFSFKNGRDVFPSETDYSKPLFPLDFPYGVGSFGVSSDLSSPVESVVGSTEESDEEDYIAGLTCQMARSTLEDDFRGNDVTFGNESTKAWVVSGSPQSTLCGVGNGCGCRQASCRGRPNGFSKVSSAPATWDLLYAAAGEVARMKMNQEEYGFNSHNRGILGPPRKPSPVSVPMENSKPDAVLYPMQSLAYQKLQAAQFQQLRQQQMMKQQSSGVWGGHHKGAGLFQQPQTQSVVHKGVRNPVRSLGLSPSAWPPLQQHHQGGSGMRAVFLGNPGGKRECAGTGVFLPRRVTTVETRKKPACSTVLLPARVVQALNLNLDDMGAQPQLQPRFNVSFTQDTDVALRLHNNNLHSHQRRNIRPQPEMNGDVRLPQEWTY</sequence>
<feature type="region of interest" description="Disordered" evidence="1">
    <location>
        <begin position="387"/>
        <end position="410"/>
    </location>
</feature>
<protein>
    <submittedName>
        <fullName evidence="2">Uncharacterized protein</fullName>
    </submittedName>
</protein>
<dbReference type="PANTHER" id="PTHR33356">
    <property type="entry name" value="TIP41-LIKE PROTEIN"/>
    <property type="match status" value="1"/>
</dbReference>
<organism evidence="2 3">
    <name type="scientific">Manihot esculenta</name>
    <name type="common">Cassava</name>
    <name type="synonym">Jatropha manihot</name>
    <dbReference type="NCBI Taxonomy" id="3983"/>
    <lineage>
        <taxon>Eukaryota</taxon>
        <taxon>Viridiplantae</taxon>
        <taxon>Streptophyta</taxon>
        <taxon>Embryophyta</taxon>
        <taxon>Tracheophyta</taxon>
        <taxon>Spermatophyta</taxon>
        <taxon>Magnoliopsida</taxon>
        <taxon>eudicotyledons</taxon>
        <taxon>Gunneridae</taxon>
        <taxon>Pentapetalae</taxon>
        <taxon>rosids</taxon>
        <taxon>fabids</taxon>
        <taxon>Malpighiales</taxon>
        <taxon>Euphorbiaceae</taxon>
        <taxon>Crotonoideae</taxon>
        <taxon>Manihoteae</taxon>
        <taxon>Manihot</taxon>
    </lineage>
</organism>
<dbReference type="PANTHER" id="PTHR33356:SF5">
    <property type="entry name" value="TIP41-LIKE PROTEIN"/>
    <property type="match status" value="1"/>
</dbReference>
<accession>A0A2C9VB56</accession>
<dbReference type="AlphaFoldDB" id="A0A2C9VB56"/>
<dbReference type="Gramene" id="Manes.09G099100.1.v8.1">
    <property type="protein sequence ID" value="Manes.09G099100.1.v8.1.CDS"/>
    <property type="gene ID" value="Manes.09G099100.v8.1"/>
</dbReference>
<evidence type="ECO:0000256" key="1">
    <source>
        <dbReference type="SAM" id="MobiDB-lite"/>
    </source>
</evidence>